<organism evidence="4 5">
    <name type="scientific">Candidatus Segetimicrobium genomatis</name>
    <dbReference type="NCBI Taxonomy" id="2569760"/>
    <lineage>
        <taxon>Bacteria</taxon>
        <taxon>Bacillati</taxon>
        <taxon>Candidatus Sysuimicrobiota</taxon>
        <taxon>Candidatus Sysuimicrobiia</taxon>
        <taxon>Candidatus Sysuimicrobiales</taxon>
        <taxon>Candidatus Segetimicrobiaceae</taxon>
        <taxon>Candidatus Segetimicrobium</taxon>
    </lineage>
</organism>
<dbReference type="Proteomes" id="UP000318509">
    <property type="component" value="Unassembled WGS sequence"/>
</dbReference>
<evidence type="ECO:0000256" key="1">
    <source>
        <dbReference type="ARBA" id="ARBA00006484"/>
    </source>
</evidence>
<feature type="coiled-coil region" evidence="3">
    <location>
        <begin position="34"/>
        <end position="61"/>
    </location>
</feature>
<dbReference type="InterPro" id="IPR036291">
    <property type="entry name" value="NAD(P)-bd_dom_sf"/>
</dbReference>
<dbReference type="Gene3D" id="3.40.50.720">
    <property type="entry name" value="NAD(P)-binding Rossmann-like Domain"/>
    <property type="match status" value="1"/>
</dbReference>
<name>A0A537K156_9BACT</name>
<dbReference type="GO" id="GO:0016020">
    <property type="term" value="C:membrane"/>
    <property type="evidence" value="ECO:0007669"/>
    <property type="project" value="TreeGrafter"/>
</dbReference>
<comment type="similarity">
    <text evidence="1">Belongs to the short-chain dehydrogenases/reductases (SDR) family.</text>
</comment>
<dbReference type="AlphaFoldDB" id="A0A537K156"/>
<dbReference type="GO" id="GO:0016491">
    <property type="term" value="F:oxidoreductase activity"/>
    <property type="evidence" value="ECO:0007669"/>
    <property type="project" value="UniProtKB-KW"/>
</dbReference>
<dbReference type="EMBL" id="VBAK01000122">
    <property type="protein sequence ID" value="TMI89523.1"/>
    <property type="molecule type" value="Genomic_DNA"/>
</dbReference>
<gene>
    <name evidence="4" type="ORF">E6H00_09605</name>
</gene>
<dbReference type="SUPFAM" id="SSF51735">
    <property type="entry name" value="NAD(P)-binding Rossmann-fold domains"/>
    <property type="match status" value="1"/>
</dbReference>
<dbReference type="InterPro" id="IPR002347">
    <property type="entry name" value="SDR_fam"/>
</dbReference>
<sequence length="78" mass="8352">MSGPRSRPRALITGASAGIGAAYAERLARDGYDVVLVARRRDRLEALAERLRREANAHAEVLAADLTDPGALAQVEAR</sequence>
<keyword evidence="3" id="KW-0175">Coiled coil</keyword>
<evidence type="ECO:0000256" key="3">
    <source>
        <dbReference type="SAM" id="Coils"/>
    </source>
</evidence>
<evidence type="ECO:0000313" key="5">
    <source>
        <dbReference type="Proteomes" id="UP000318509"/>
    </source>
</evidence>
<accession>A0A537K156</accession>
<protein>
    <submittedName>
        <fullName evidence="4">SDR family NAD(P)-dependent oxidoreductase</fullName>
    </submittedName>
</protein>
<feature type="non-terminal residue" evidence="4">
    <location>
        <position position="78"/>
    </location>
</feature>
<dbReference type="PANTHER" id="PTHR44196:SF1">
    <property type="entry name" value="DEHYDROGENASE_REDUCTASE SDR FAMILY MEMBER 7B"/>
    <property type="match status" value="1"/>
</dbReference>
<comment type="caution">
    <text evidence="4">The sequence shown here is derived from an EMBL/GenBank/DDBJ whole genome shotgun (WGS) entry which is preliminary data.</text>
</comment>
<keyword evidence="2" id="KW-0560">Oxidoreductase</keyword>
<reference evidence="4 5" key="1">
    <citation type="journal article" date="2019" name="Nat. Microbiol.">
        <title>Mediterranean grassland soil C-N compound turnover is dependent on rainfall and depth, and is mediated by genomically divergent microorganisms.</title>
        <authorList>
            <person name="Diamond S."/>
            <person name="Andeer P.F."/>
            <person name="Li Z."/>
            <person name="Crits-Christoph A."/>
            <person name="Burstein D."/>
            <person name="Anantharaman K."/>
            <person name="Lane K.R."/>
            <person name="Thomas B.C."/>
            <person name="Pan C."/>
            <person name="Northen T.R."/>
            <person name="Banfield J.F."/>
        </authorList>
    </citation>
    <scope>NUCLEOTIDE SEQUENCE [LARGE SCALE GENOMIC DNA]</scope>
    <source>
        <strain evidence="4">NP_3</strain>
    </source>
</reference>
<evidence type="ECO:0000256" key="2">
    <source>
        <dbReference type="ARBA" id="ARBA00023002"/>
    </source>
</evidence>
<evidence type="ECO:0000313" key="4">
    <source>
        <dbReference type="EMBL" id="TMI89523.1"/>
    </source>
</evidence>
<dbReference type="PANTHER" id="PTHR44196">
    <property type="entry name" value="DEHYDROGENASE/REDUCTASE SDR FAMILY MEMBER 7B"/>
    <property type="match status" value="1"/>
</dbReference>
<dbReference type="Pfam" id="PF00106">
    <property type="entry name" value="adh_short"/>
    <property type="match status" value="1"/>
</dbReference>
<proteinExistence type="inferred from homology"/>